<accession>A0AAE4CXV6</accession>
<dbReference type="Gene3D" id="3.30.565.10">
    <property type="entry name" value="Histidine kinase-like ATPase, C-terminal domain"/>
    <property type="match status" value="1"/>
</dbReference>
<dbReference type="Pfam" id="PF24401">
    <property type="entry name" value="iHD-CE"/>
    <property type="match status" value="1"/>
</dbReference>
<evidence type="ECO:0000313" key="5">
    <source>
        <dbReference type="EMBL" id="MDR7327867.1"/>
    </source>
</evidence>
<evidence type="ECO:0000259" key="2">
    <source>
        <dbReference type="Pfam" id="PF00656"/>
    </source>
</evidence>
<protein>
    <recommendedName>
        <fullName evidence="7">Peptidase C14 caspase catalytic subunit p20</fullName>
    </recommendedName>
</protein>
<evidence type="ECO:0000259" key="3">
    <source>
        <dbReference type="Pfam" id="PF24401"/>
    </source>
</evidence>
<dbReference type="RefSeq" id="WP_310428571.1">
    <property type="nucleotide sequence ID" value="NZ_JAVDYC010000001.1"/>
</dbReference>
<dbReference type="InterPro" id="IPR056507">
    <property type="entry name" value="wHTH-HSP90_Na-assoc"/>
</dbReference>
<sequence length="1612" mass="177864">MTDRLAVLIGVPSCDRDLFPAIPHVVAADVARMSEALASSGYTIRHCGAGDASEAVPSRNRIRGAILEACDQVADGGILLLYFSGHGVVIDGKSYLVPQDPIAHRDGSLDPGSLVPIMPPGIEYCRAKMVVFCVDACREDAAGLVVPPRDELPLPASGDFALVSSCAAGQFSGYTDTGSHFTQALADVLGRRNPARTVDEVFDRVVRRLATTGLPEEDGPQTPRMAMTRRGGPGNRPPGTVVICEGERVSEQWRTAVASSTLWNRVTCRPEVREQARDLVVRAVEAAAVTWLDAHAHFASVVGFDDPWAPYEVPVRVLACAEQCLPDTTTFTSVEVAMVVAAPFLREVAYSAGIRLAAEVEPTAFHRTYAETVRYDLEITHQVHEHVCRRAEGLAKRGHEELRNALAMWLVHRWLGGRAALWDEPAATHACDQLAAALAPLAGDRLKPGERATLLKVLARCAGAEPDDPRLVGRLGYRDFTETSRLLAAVLWLGGSMAADPRRMPPVIVDHLGVGSDLTVPGVHDAARSTRWDRTVNAMELGAICDHPAIHDALTDVVSRAQFVRERLASALDVAAELPGRFGDAGLRAELCDGVPVYVTPLLRFQLSEDKVRELLMGRQLYGEPELAIRELYQNALDACRYRSVRRTFLRSTNHRPGEWQGLIEFSQGRTPEGRDYIECTDNGVGMDRETLEKTFANAGERFIYRAAFRQEQADWQELTPPLRLVPNSQFGVGVFSYFMLAEEIEIFTRPVTRDDLPMPTGFRVSIASSGSLFRITETTDAGPGGTRVRLYLTGEDDVSVLRTMRDLLRVAEFRVDVEHDGIGRDTWHPDELHHTDSGLQPLKVGDDFWWVPGEGCLAADGIATGEKRYGFLVNLREARQPQFTVDRKSLRRWDREWVAERVRSALPELMNWPGLTLSWLWEVAKRTPDVANDIFQRLRQDGRELPVEGAVGHGVLAPLSRVGCLPLDAQLLSGELFRYGGDDWLVRWRLGVWRDHIQLPRWWQASPPERTDGLPVVDPFEAEVIEALYEGMPIRGRDAPLPAELLAVAAAVEQAPAARLARLRRFAIVGMDLRAARDLPHIDRALSKEDLALLPAVAAWARPGEPPREAVGGPLAAVSQAMRAPLRTVIDRAGRLVPAGWVAPRVGSETLHDYVFAAGDVRLFHESGFPYAPTIGATVSPSHVAALATALNQPVNEILQRFDRFAALGYHVEARDAYPEDVTATELETLRDVFTAGRELTPFDMFFLAGRRSCTVRKLREDLSRLADSGLIRLPEVDPVPDQVPTSDQIDAMRQAAQGQYNVWSGGYRKPDESRVFVSLINRLPALDDHRFADELAIMRPLLEIICAGRRMTPPEMVSVAYRYEYSLADTVDFLAKVLPGSDVLSGLSANLRGSSIRLKRYDERLALLGSQYGMVLEGRPIDWCLDAHNLVQAALAGRQTVPEIIDRIAPFGEFGAPVPHLDDAERAAMLAIPVTPHDSEMLVQRDGHGDEVPITEFWPFDLVRIAGRYGWTVQHADTRLRRFAPLGLTLHFDTDDCADQLVHWQDLLALTTYLDGQPPTLSGPVTDDHLAAAADAVGEPTVRIRERLRPYANLIGFTVPDIASEETPDA</sequence>
<evidence type="ECO:0000259" key="4">
    <source>
        <dbReference type="Pfam" id="PF24410"/>
    </source>
</evidence>
<dbReference type="InterPro" id="IPR036890">
    <property type="entry name" value="HATPase_C_sf"/>
</dbReference>
<proteinExistence type="predicted"/>
<dbReference type="Pfam" id="PF24410">
    <property type="entry name" value="wHTH-HSP90_Na-assoc"/>
    <property type="match status" value="1"/>
</dbReference>
<comment type="caution">
    <text evidence="5">The sequence shown here is derived from an EMBL/GenBank/DDBJ whole genome shotgun (WGS) entry which is preliminary data.</text>
</comment>
<evidence type="ECO:0000313" key="6">
    <source>
        <dbReference type="Proteomes" id="UP001183629"/>
    </source>
</evidence>
<feature type="domain" description="wHTH-Hsp90 Na associated" evidence="4">
    <location>
        <begin position="1544"/>
        <end position="1593"/>
    </location>
</feature>
<dbReference type="InterPro" id="IPR056506">
    <property type="entry name" value="iHD-CE"/>
</dbReference>
<name>A0AAE4CXV6_9ACTN</name>
<dbReference type="PANTHER" id="PTHR22576">
    <property type="entry name" value="MUCOSA ASSOCIATED LYMPHOID TISSUE LYMPHOMA TRANSLOCATION PROTEIN 1/PARACASPASE"/>
    <property type="match status" value="1"/>
</dbReference>
<evidence type="ECO:0000256" key="1">
    <source>
        <dbReference type="SAM" id="MobiDB-lite"/>
    </source>
</evidence>
<reference evidence="5 6" key="1">
    <citation type="submission" date="2023-07" db="EMBL/GenBank/DDBJ databases">
        <title>Sequencing the genomes of 1000 actinobacteria strains.</title>
        <authorList>
            <person name="Klenk H.-P."/>
        </authorList>
    </citation>
    <scope>NUCLEOTIDE SEQUENCE [LARGE SCALE GENOMIC DNA]</scope>
    <source>
        <strain evidence="5 6">DSM 44711</strain>
    </source>
</reference>
<dbReference type="GO" id="GO:0004197">
    <property type="term" value="F:cysteine-type endopeptidase activity"/>
    <property type="evidence" value="ECO:0007669"/>
    <property type="project" value="InterPro"/>
</dbReference>
<dbReference type="GO" id="GO:0006508">
    <property type="term" value="P:proteolysis"/>
    <property type="evidence" value="ECO:0007669"/>
    <property type="project" value="InterPro"/>
</dbReference>
<dbReference type="EMBL" id="JAVDYC010000001">
    <property type="protein sequence ID" value="MDR7327867.1"/>
    <property type="molecule type" value="Genomic_DNA"/>
</dbReference>
<dbReference type="Pfam" id="PF00656">
    <property type="entry name" value="Peptidase_C14"/>
    <property type="match status" value="1"/>
</dbReference>
<keyword evidence="6" id="KW-1185">Reference proteome</keyword>
<dbReference type="InterPro" id="IPR029030">
    <property type="entry name" value="Caspase-like_dom_sf"/>
</dbReference>
<dbReference type="InterPro" id="IPR052039">
    <property type="entry name" value="Caspase-related_regulators"/>
</dbReference>
<dbReference type="Gene3D" id="3.40.50.1460">
    <property type="match status" value="1"/>
</dbReference>
<gene>
    <name evidence="5" type="ORF">J2S44_008117</name>
</gene>
<feature type="domain" description="Peptidase C14 caspase" evidence="2">
    <location>
        <begin position="27"/>
        <end position="225"/>
    </location>
</feature>
<organism evidence="5 6">
    <name type="scientific">Catenuloplanes niger</name>
    <dbReference type="NCBI Taxonomy" id="587534"/>
    <lineage>
        <taxon>Bacteria</taxon>
        <taxon>Bacillati</taxon>
        <taxon>Actinomycetota</taxon>
        <taxon>Actinomycetes</taxon>
        <taxon>Micromonosporales</taxon>
        <taxon>Micromonosporaceae</taxon>
        <taxon>Catenuloplanes</taxon>
    </lineage>
</organism>
<feature type="region of interest" description="Disordered" evidence="1">
    <location>
        <begin position="213"/>
        <end position="239"/>
    </location>
</feature>
<dbReference type="PANTHER" id="PTHR22576:SF37">
    <property type="entry name" value="MUCOSA-ASSOCIATED LYMPHOID TISSUE LYMPHOMA TRANSLOCATION PROTEIN 1"/>
    <property type="match status" value="1"/>
</dbReference>
<dbReference type="PRINTS" id="PR00775">
    <property type="entry name" value="HEATSHOCK90"/>
</dbReference>
<dbReference type="InterPro" id="IPR011600">
    <property type="entry name" value="Pept_C14_caspase"/>
</dbReference>
<dbReference type="Proteomes" id="UP001183629">
    <property type="component" value="Unassembled WGS sequence"/>
</dbReference>
<dbReference type="InterPro" id="IPR020575">
    <property type="entry name" value="Hsp90_N"/>
</dbReference>
<evidence type="ECO:0008006" key="7">
    <source>
        <dbReference type="Google" id="ProtNLM"/>
    </source>
</evidence>
<dbReference type="SUPFAM" id="SSF52129">
    <property type="entry name" value="Caspase-like"/>
    <property type="match status" value="1"/>
</dbReference>
<dbReference type="SUPFAM" id="SSF55874">
    <property type="entry name" value="ATPase domain of HSP90 chaperone/DNA topoisomerase II/histidine kinase"/>
    <property type="match status" value="1"/>
</dbReference>
<feature type="domain" description="iHD-CE" evidence="3">
    <location>
        <begin position="253"/>
        <end position="589"/>
    </location>
</feature>